<evidence type="ECO:0000313" key="2">
    <source>
        <dbReference type="EMBL" id="GAA0244217.1"/>
    </source>
</evidence>
<evidence type="ECO:0000259" key="1">
    <source>
        <dbReference type="PROSITE" id="PS51832"/>
    </source>
</evidence>
<dbReference type="SUPFAM" id="SSF109604">
    <property type="entry name" value="HD-domain/PDEase-like"/>
    <property type="match status" value="1"/>
</dbReference>
<feature type="domain" description="HD-GYP" evidence="1">
    <location>
        <begin position="107"/>
        <end position="302"/>
    </location>
</feature>
<gene>
    <name evidence="2" type="ORF">GCM10009126_07390</name>
</gene>
<dbReference type="PANTHER" id="PTHR43155">
    <property type="entry name" value="CYCLIC DI-GMP PHOSPHODIESTERASE PA4108-RELATED"/>
    <property type="match status" value="1"/>
</dbReference>
<name>A0ABN0UAU1_9GAMM</name>
<protein>
    <submittedName>
        <fullName evidence="2">HD-GYP domain-containing protein</fullName>
    </submittedName>
</protein>
<dbReference type="Pfam" id="PF13487">
    <property type="entry name" value="HD_5"/>
    <property type="match status" value="1"/>
</dbReference>
<organism evidence="2 3">
    <name type="scientific">Rhodanobacter caeni</name>
    <dbReference type="NCBI Taxonomy" id="657654"/>
    <lineage>
        <taxon>Bacteria</taxon>
        <taxon>Pseudomonadati</taxon>
        <taxon>Pseudomonadota</taxon>
        <taxon>Gammaproteobacteria</taxon>
        <taxon>Lysobacterales</taxon>
        <taxon>Rhodanobacteraceae</taxon>
        <taxon>Rhodanobacter</taxon>
    </lineage>
</organism>
<dbReference type="InterPro" id="IPR037522">
    <property type="entry name" value="HD_GYP_dom"/>
</dbReference>
<dbReference type="InterPro" id="IPR003607">
    <property type="entry name" value="HD/PDEase_dom"/>
</dbReference>
<dbReference type="PANTHER" id="PTHR43155:SF2">
    <property type="entry name" value="CYCLIC DI-GMP PHOSPHODIESTERASE PA4108"/>
    <property type="match status" value="1"/>
</dbReference>
<accession>A0ABN0UAU1</accession>
<evidence type="ECO:0000313" key="3">
    <source>
        <dbReference type="Proteomes" id="UP001500657"/>
    </source>
</evidence>
<reference evidence="2 3" key="1">
    <citation type="journal article" date="2019" name="Int. J. Syst. Evol. Microbiol.">
        <title>The Global Catalogue of Microorganisms (GCM) 10K type strain sequencing project: providing services to taxonomists for standard genome sequencing and annotation.</title>
        <authorList>
            <consortium name="The Broad Institute Genomics Platform"/>
            <consortium name="The Broad Institute Genome Sequencing Center for Infectious Disease"/>
            <person name="Wu L."/>
            <person name="Ma J."/>
        </authorList>
    </citation>
    <scope>NUCLEOTIDE SEQUENCE [LARGE SCALE GENOMIC DNA]</scope>
    <source>
        <strain evidence="2 3">JCM 16242</strain>
    </source>
</reference>
<comment type="caution">
    <text evidence="2">The sequence shown here is derived from an EMBL/GenBank/DDBJ whole genome shotgun (WGS) entry which is preliminary data.</text>
</comment>
<dbReference type="Proteomes" id="UP001500657">
    <property type="component" value="Unassembled WGS sequence"/>
</dbReference>
<keyword evidence="3" id="KW-1185">Reference proteome</keyword>
<dbReference type="RefSeq" id="WP_343880279.1">
    <property type="nucleotide sequence ID" value="NZ_BAAAFO010000001.1"/>
</dbReference>
<dbReference type="EMBL" id="BAAAFO010000001">
    <property type="protein sequence ID" value="GAA0244217.1"/>
    <property type="molecule type" value="Genomic_DNA"/>
</dbReference>
<dbReference type="Gene3D" id="1.10.3210.10">
    <property type="entry name" value="Hypothetical protein af1432"/>
    <property type="match status" value="1"/>
</dbReference>
<dbReference type="PROSITE" id="PS51832">
    <property type="entry name" value="HD_GYP"/>
    <property type="match status" value="1"/>
</dbReference>
<proteinExistence type="predicted"/>
<sequence length="372" mass="40469">MQKRLIDPSDLKVGEPLPCDAYDAKGKLLLRRGQVITSASQIEKLKRHALWAAATPAHEPAAPEPERKSSPLSLILAARRQLHLLSGTADREDISRALMQVAATVQRACKANADVALASILMHREGHYAIRHSVNAAIACQIAGAAMSFAAAELSVAVAAALTMNFGMLDLQQRLQEVGALNDEQRRDVSGHCERGVTWLRQHGVTNERWLEIVRDHHERPDGSGYPARKSGDAIHPLTQLVSLADIYCARVSSRACRSAMLPNVALRRLFLNEGAAVDEHHAASFIKTLGIYPPGTGVRLHNGSIAVVTRRGATDRNPRVSSITTQDGLRIEVPIRRHGDPTAHAVTEVVDLDELQMNVSMEALWGSDATL</sequence>
<dbReference type="CDD" id="cd00077">
    <property type="entry name" value="HDc"/>
    <property type="match status" value="1"/>
</dbReference>